<dbReference type="Proteomes" id="UP000661858">
    <property type="component" value="Unassembled WGS sequence"/>
</dbReference>
<proteinExistence type="predicted"/>
<dbReference type="RefSeq" id="WP_201843358.1">
    <property type="nucleotide sequence ID" value="NZ_JAERRK010000025.1"/>
</dbReference>
<name>A0A937EQR2_9ACTN</name>
<sequence>MTINTTAPNPTDQNPANWLDAIRNRRNAASPGTWTVQAATLNGHVLTRCVGTNDLASDDDCIAELDVREDGSDAANADFIAHAPTDIDQLLAHIDQLTHRLAAAEAAFPGITHLVPGQPVELTIYRTEHDTIPCGLFTNRAAARACGSDLSTRDDDRIEVTHAWIPEHGGDDAAEDLSLFGPGGEDDETITNYSIVPLTLHAAYDPQSWEDES</sequence>
<gene>
    <name evidence="1" type="ORF">JK359_33420</name>
</gene>
<evidence type="ECO:0000313" key="1">
    <source>
        <dbReference type="EMBL" id="MBL1086807.1"/>
    </source>
</evidence>
<comment type="caution">
    <text evidence="1">The sequence shown here is derived from an EMBL/GenBank/DDBJ whole genome shotgun (WGS) entry which is preliminary data.</text>
</comment>
<organism evidence="1 2">
    <name type="scientific">Streptomyces actinomycinicus</name>
    <dbReference type="NCBI Taxonomy" id="1695166"/>
    <lineage>
        <taxon>Bacteria</taxon>
        <taxon>Bacillati</taxon>
        <taxon>Actinomycetota</taxon>
        <taxon>Actinomycetes</taxon>
        <taxon>Kitasatosporales</taxon>
        <taxon>Streptomycetaceae</taxon>
        <taxon>Streptomyces</taxon>
    </lineage>
</organism>
<dbReference type="AlphaFoldDB" id="A0A937EQR2"/>
<protein>
    <submittedName>
        <fullName evidence="1">Uncharacterized protein</fullName>
    </submittedName>
</protein>
<accession>A0A937EQR2</accession>
<reference evidence="1" key="1">
    <citation type="submission" date="2021-01" db="EMBL/GenBank/DDBJ databases">
        <title>WGS of actinomycetes isolated from Thailand.</title>
        <authorList>
            <person name="Thawai C."/>
        </authorList>
    </citation>
    <scope>NUCLEOTIDE SEQUENCE</scope>
    <source>
        <strain evidence="1">RCU-197</strain>
    </source>
</reference>
<evidence type="ECO:0000313" key="2">
    <source>
        <dbReference type="Proteomes" id="UP000661858"/>
    </source>
</evidence>
<dbReference type="EMBL" id="JAERRK010000025">
    <property type="protein sequence ID" value="MBL1086807.1"/>
    <property type="molecule type" value="Genomic_DNA"/>
</dbReference>
<keyword evidence="2" id="KW-1185">Reference proteome</keyword>